<gene>
    <name evidence="2" type="ORF">MPLG2_1216</name>
</gene>
<proteinExistence type="predicted"/>
<evidence type="ECO:0000256" key="1">
    <source>
        <dbReference type="SAM" id="MobiDB-lite"/>
    </source>
</evidence>
<sequence>MGFWDWLTGRAATPQPAPVPDVDPAPTQADITASLAGVDQLIGSGTLPSVVRSRAARVTALVRKTLPRLESLGLGSYDAYSVVATATDYLPEAIGAYLRLPRDWADSRPVENGKTPLLLLIDQLDLLGATMEKIYDAANATDAAALITHGRFLQERFGHPAAPVEMTLPPPTDQHPKPLDLERP</sequence>
<dbReference type="OrthoDB" id="67304at2"/>
<evidence type="ECO:0000313" key="2">
    <source>
        <dbReference type="EMBL" id="SPD86252.1"/>
    </source>
</evidence>
<reference evidence="2 3" key="1">
    <citation type="submission" date="2018-02" db="EMBL/GenBank/DDBJ databases">
        <authorList>
            <person name="Cohen D.B."/>
            <person name="Kent A.D."/>
        </authorList>
    </citation>
    <scope>NUCLEOTIDE SEQUENCE [LARGE SCALE GENOMIC DNA]</scope>
    <source>
        <strain evidence="2">1</strain>
    </source>
</reference>
<name>A0A2N9JDP1_9ACTN</name>
<protein>
    <submittedName>
        <fullName evidence="2">Uncharacterized protein</fullName>
    </submittedName>
</protein>
<keyword evidence="3" id="KW-1185">Reference proteome</keyword>
<feature type="compositionally biased region" description="Basic and acidic residues" evidence="1">
    <location>
        <begin position="174"/>
        <end position="184"/>
    </location>
</feature>
<organism evidence="2 3">
    <name type="scientific">Micropruina glycogenica</name>
    <dbReference type="NCBI Taxonomy" id="75385"/>
    <lineage>
        <taxon>Bacteria</taxon>
        <taxon>Bacillati</taxon>
        <taxon>Actinomycetota</taxon>
        <taxon>Actinomycetes</taxon>
        <taxon>Propionibacteriales</taxon>
        <taxon>Nocardioidaceae</taxon>
        <taxon>Micropruina</taxon>
    </lineage>
</organism>
<evidence type="ECO:0000313" key="3">
    <source>
        <dbReference type="Proteomes" id="UP000238164"/>
    </source>
</evidence>
<dbReference type="EMBL" id="LT985188">
    <property type="protein sequence ID" value="SPD86252.1"/>
    <property type="molecule type" value="Genomic_DNA"/>
</dbReference>
<dbReference type="AlphaFoldDB" id="A0A2N9JDP1"/>
<dbReference type="RefSeq" id="WP_105185288.1">
    <property type="nucleotide sequence ID" value="NZ_BAAAGO010000018.1"/>
</dbReference>
<feature type="region of interest" description="Disordered" evidence="1">
    <location>
        <begin position="162"/>
        <end position="184"/>
    </location>
</feature>
<dbReference type="KEGG" id="mgg:MPLG2_1216"/>
<dbReference type="Proteomes" id="UP000238164">
    <property type="component" value="Chromosome 1"/>
</dbReference>
<accession>A0A2N9JDP1</accession>